<dbReference type="PRINTS" id="PR00081">
    <property type="entry name" value="GDHRDH"/>
</dbReference>
<organism evidence="3 4">
    <name type="scientific">Penaeus vannamei</name>
    <name type="common">Whiteleg shrimp</name>
    <name type="synonym">Litopenaeus vannamei</name>
    <dbReference type="NCBI Taxonomy" id="6689"/>
    <lineage>
        <taxon>Eukaryota</taxon>
        <taxon>Metazoa</taxon>
        <taxon>Ecdysozoa</taxon>
        <taxon>Arthropoda</taxon>
        <taxon>Crustacea</taxon>
        <taxon>Multicrustacea</taxon>
        <taxon>Malacostraca</taxon>
        <taxon>Eumalacostraca</taxon>
        <taxon>Eucarida</taxon>
        <taxon>Decapoda</taxon>
        <taxon>Dendrobranchiata</taxon>
        <taxon>Penaeoidea</taxon>
        <taxon>Penaeidae</taxon>
        <taxon>Penaeus</taxon>
    </lineage>
</organism>
<keyword evidence="4" id="KW-1185">Reference proteome</keyword>
<dbReference type="AlphaFoldDB" id="A0A423TFU7"/>
<proteinExistence type="inferred from homology"/>
<evidence type="ECO:0000256" key="2">
    <source>
        <dbReference type="SAM" id="MobiDB-lite"/>
    </source>
</evidence>
<dbReference type="Gene3D" id="3.40.50.720">
    <property type="entry name" value="NAD(P)-binding Rossmann-like Domain"/>
    <property type="match status" value="1"/>
</dbReference>
<dbReference type="OrthoDB" id="10253736at2759"/>
<evidence type="ECO:0000313" key="4">
    <source>
        <dbReference type="Proteomes" id="UP000283509"/>
    </source>
</evidence>
<comment type="similarity">
    <text evidence="1">Belongs to the short-chain dehydrogenases/reductases (SDR) family.</text>
</comment>
<gene>
    <name evidence="3" type="ORF">C7M84_006119</name>
</gene>
<feature type="region of interest" description="Disordered" evidence="2">
    <location>
        <begin position="32"/>
        <end position="60"/>
    </location>
</feature>
<dbReference type="Pfam" id="PF00106">
    <property type="entry name" value="adh_short"/>
    <property type="match status" value="1"/>
</dbReference>
<dbReference type="InterPro" id="IPR002347">
    <property type="entry name" value="SDR_fam"/>
</dbReference>
<evidence type="ECO:0000256" key="1">
    <source>
        <dbReference type="RuleBase" id="RU000363"/>
    </source>
</evidence>
<sequence>MSCQDRKRTRRYRVARTPALLASPLLSAAPDKPSISVPRASPRGIDYEAAPPRAALERASTSESRAVENGICNDETVRQVSAAGGECWAYTVDLCDRHSIYKVAARVKEEVGKVDILVNNAGIVTGRNFIDSPDELIQKTFEVNIMSHFWTTKAFLPDMISANKGHVVTVASLAGLSGVNKLADYCASKFAAVGFDETSCPRRPLCFWGESQELALPWMSLWDAGKATKITLSQVSSILPFKGAYRIYKACGGHISMDGFQGRSKDLQQQLKMTNGPEKQKPQGTPEV</sequence>
<evidence type="ECO:0000313" key="3">
    <source>
        <dbReference type="EMBL" id="ROT75342.1"/>
    </source>
</evidence>
<dbReference type="InterPro" id="IPR036291">
    <property type="entry name" value="NAD(P)-bd_dom_sf"/>
</dbReference>
<comment type="caution">
    <text evidence="3">The sequence shown here is derived from an EMBL/GenBank/DDBJ whole genome shotgun (WGS) entry which is preliminary data.</text>
</comment>
<feature type="compositionally biased region" description="Low complexity" evidence="2">
    <location>
        <begin position="48"/>
        <end position="59"/>
    </location>
</feature>
<reference evidence="3 4" key="2">
    <citation type="submission" date="2019-01" db="EMBL/GenBank/DDBJ databases">
        <title>The decoding of complex shrimp genome reveals the adaptation for benthos swimmer, frequently molting mechanism and breeding impact on genome.</title>
        <authorList>
            <person name="Sun Y."/>
            <person name="Gao Y."/>
            <person name="Yu Y."/>
        </authorList>
    </citation>
    <scope>NUCLEOTIDE SEQUENCE [LARGE SCALE GENOMIC DNA]</scope>
    <source>
        <tissue evidence="3">Muscle</tissue>
    </source>
</reference>
<name>A0A423TFU7_PENVA</name>
<reference evidence="3 4" key="1">
    <citation type="submission" date="2018-04" db="EMBL/GenBank/DDBJ databases">
        <authorList>
            <person name="Zhang X."/>
            <person name="Yuan J."/>
            <person name="Li F."/>
            <person name="Xiang J."/>
        </authorList>
    </citation>
    <scope>NUCLEOTIDE SEQUENCE [LARGE SCALE GENOMIC DNA]</scope>
    <source>
        <tissue evidence="3">Muscle</tissue>
    </source>
</reference>
<dbReference type="SUPFAM" id="SSF51735">
    <property type="entry name" value="NAD(P)-binding Rossmann-fold domains"/>
    <property type="match status" value="1"/>
</dbReference>
<dbReference type="STRING" id="6689.A0A423TFU7"/>
<dbReference type="EMBL" id="QCYY01001784">
    <property type="protein sequence ID" value="ROT75342.1"/>
    <property type="molecule type" value="Genomic_DNA"/>
</dbReference>
<dbReference type="GO" id="GO:0005811">
    <property type="term" value="C:lipid droplet"/>
    <property type="evidence" value="ECO:0007669"/>
    <property type="project" value="TreeGrafter"/>
</dbReference>
<protein>
    <submittedName>
        <fullName evidence="3">Putative short-chain dehydrogenase/reductase family 16C member 6</fullName>
    </submittedName>
</protein>
<accession>A0A423TFU7</accession>
<dbReference type="PRINTS" id="PR00080">
    <property type="entry name" value="SDRFAMILY"/>
</dbReference>
<dbReference type="PANTHER" id="PTHR24322">
    <property type="entry name" value="PKSB"/>
    <property type="match status" value="1"/>
</dbReference>
<dbReference type="GO" id="GO:0016616">
    <property type="term" value="F:oxidoreductase activity, acting on the CH-OH group of donors, NAD or NADP as acceptor"/>
    <property type="evidence" value="ECO:0007669"/>
    <property type="project" value="TreeGrafter"/>
</dbReference>
<dbReference type="Proteomes" id="UP000283509">
    <property type="component" value="Unassembled WGS sequence"/>
</dbReference>
<dbReference type="PANTHER" id="PTHR24322:SF748">
    <property type="entry name" value="FI23927P1-RELATED"/>
    <property type="match status" value="1"/>
</dbReference>